<dbReference type="Gene3D" id="3.30.1490.20">
    <property type="entry name" value="ATP-grasp fold, A domain"/>
    <property type="match status" value="1"/>
</dbReference>
<sequence>MAKVFMFYSRLRAEEKMIIEAAKAREIPLESIVVSDLVWPNDICQRKDVALCRCIGHRQNLALALTLEAKGVTTINPSNVMNICSDKIATSSKLSIAGIPQPDYAVAFSLEGTLKCVEKMGYPVVLKPPVGSWGRLLAKVNDKDALEAVVEHKLHLGSQHSAIYIQKYVDKNGFDIRATIIGDSPVSAIRRCSNHWITNTARGGEAQNYPLTDELKKLLVDVQRAIGGKLLAVDVFETHNGYLVNEVNGQPEFRSSQERITGVDVAGKIVEMAWTLAQKSDENDF</sequence>
<reference evidence="13" key="1">
    <citation type="submission" date="2012-09" db="EMBL/GenBank/DDBJ databases">
        <authorList>
            <person name="Weinstock G."/>
            <person name="Sodergren E."/>
            <person name="Clifton S."/>
            <person name="Fulton L."/>
            <person name="Fulton B."/>
            <person name="Courtney L."/>
            <person name="Fronick C."/>
            <person name="Harrison M."/>
            <person name="Strong C."/>
            <person name="Farmer C."/>
            <person name="Delehaunty K."/>
            <person name="Markovic C."/>
            <person name="Hall O."/>
            <person name="Minx P."/>
            <person name="Tomlinson C."/>
            <person name="Mitreva M."/>
            <person name="Nelson J."/>
            <person name="Hou S."/>
            <person name="Wollam A."/>
            <person name="Pepin K.H."/>
            <person name="Johnson M."/>
            <person name="Bhonagiri V."/>
            <person name="Nash W.E."/>
            <person name="Suruliraj S."/>
            <person name="Warren W."/>
            <person name="Chinwalla A."/>
            <person name="Mardis E.R."/>
            <person name="Wilson R.K."/>
        </authorList>
    </citation>
    <scope>NUCLEOTIDE SEQUENCE [LARGE SCALE GENOMIC DNA]</scope>
    <source>
        <strain evidence="13">OS1</strain>
    </source>
</reference>
<dbReference type="AlphaFoldDB" id="A0A0T5XEF7"/>
<name>A0A0T5XEF7_9BACT</name>
<comment type="cofactor">
    <cofactor evidence="1">
        <name>Mg(2+)</name>
        <dbReference type="ChEBI" id="CHEBI:18420"/>
    </cofactor>
</comment>
<proteinExistence type="inferred from homology"/>
<dbReference type="GO" id="GO:0005524">
    <property type="term" value="F:ATP binding"/>
    <property type="evidence" value="ECO:0007669"/>
    <property type="project" value="UniProtKB-UniRule"/>
</dbReference>
<evidence type="ECO:0000256" key="5">
    <source>
        <dbReference type="ARBA" id="ARBA00022723"/>
    </source>
</evidence>
<evidence type="ECO:0000256" key="10">
    <source>
        <dbReference type="PROSITE-ProRule" id="PRU00409"/>
    </source>
</evidence>
<dbReference type="InterPro" id="IPR011761">
    <property type="entry name" value="ATP-grasp"/>
</dbReference>
<dbReference type="GO" id="GO:0005737">
    <property type="term" value="C:cytoplasm"/>
    <property type="evidence" value="ECO:0007669"/>
    <property type="project" value="TreeGrafter"/>
</dbReference>
<dbReference type="Proteomes" id="UP000005273">
    <property type="component" value="Unassembled WGS sequence"/>
</dbReference>
<keyword evidence="3" id="KW-0436">Ligase</keyword>
<dbReference type="eggNOG" id="COG0189">
    <property type="taxonomic scope" value="Bacteria"/>
</dbReference>
<accession>A0A0T5XEF7</accession>
<protein>
    <submittedName>
        <fullName evidence="12">Lysine biosynthesis enzyme LysX</fullName>
    </submittedName>
</protein>
<dbReference type="RefSeq" id="WP_009202566.1">
    <property type="nucleotide sequence ID" value="NZ_ACJX03000001.1"/>
</dbReference>
<dbReference type="GO" id="GO:0009085">
    <property type="term" value="P:lysine biosynthetic process"/>
    <property type="evidence" value="ECO:0007669"/>
    <property type="project" value="InterPro"/>
</dbReference>
<keyword evidence="13" id="KW-1185">Reference proteome</keyword>
<evidence type="ECO:0000256" key="1">
    <source>
        <dbReference type="ARBA" id="ARBA00001946"/>
    </source>
</evidence>
<keyword evidence="7 10" id="KW-0067">ATP-binding</keyword>
<dbReference type="InterPro" id="IPR011870">
    <property type="entry name" value="LysX_arch"/>
</dbReference>
<comment type="caution">
    <text evidence="12">The sequence shown here is derived from an EMBL/GenBank/DDBJ whole genome shotgun (WGS) entry which is preliminary data.</text>
</comment>
<keyword evidence="4" id="KW-0028">Amino-acid biosynthesis</keyword>
<dbReference type="EMBL" id="ACJX03000001">
    <property type="protein sequence ID" value="KRT36318.1"/>
    <property type="molecule type" value="Genomic_DNA"/>
</dbReference>
<evidence type="ECO:0000313" key="12">
    <source>
        <dbReference type="EMBL" id="KRT36318.1"/>
    </source>
</evidence>
<evidence type="ECO:0000256" key="2">
    <source>
        <dbReference type="ARBA" id="ARBA00006239"/>
    </source>
</evidence>
<keyword evidence="8" id="KW-0460">Magnesium</keyword>
<dbReference type="Pfam" id="PF08443">
    <property type="entry name" value="RimK"/>
    <property type="match status" value="1"/>
</dbReference>
<dbReference type="SUPFAM" id="SSF52440">
    <property type="entry name" value="PreATP-grasp domain"/>
    <property type="match status" value="1"/>
</dbReference>
<dbReference type="Gene3D" id="3.30.470.20">
    <property type="entry name" value="ATP-grasp fold, B domain"/>
    <property type="match status" value="1"/>
</dbReference>
<dbReference type="GO" id="GO:0043774">
    <property type="term" value="F:coenzyme F420-2 alpha-glutamyl ligase activity"/>
    <property type="evidence" value="ECO:0007669"/>
    <property type="project" value="TreeGrafter"/>
</dbReference>
<evidence type="ECO:0000256" key="4">
    <source>
        <dbReference type="ARBA" id="ARBA00022605"/>
    </source>
</evidence>
<dbReference type="InterPro" id="IPR013651">
    <property type="entry name" value="ATP-grasp_RimK-type"/>
</dbReference>
<evidence type="ECO:0000256" key="9">
    <source>
        <dbReference type="ARBA" id="ARBA00029440"/>
    </source>
</evidence>
<dbReference type="OrthoDB" id="9786585at2"/>
<comment type="pathway">
    <text evidence="9">Amino-acid biosynthesis.</text>
</comment>
<dbReference type="InterPro" id="IPR016185">
    <property type="entry name" value="PreATP-grasp_dom_sf"/>
</dbReference>
<evidence type="ECO:0000259" key="11">
    <source>
        <dbReference type="PROSITE" id="PS50975"/>
    </source>
</evidence>
<dbReference type="FunFam" id="3.30.1490.20:FF:000025">
    <property type="entry name" value="Alpha-aminoadipate--LysW ligase LysX protein"/>
    <property type="match status" value="1"/>
</dbReference>
<dbReference type="InterPro" id="IPR004666">
    <property type="entry name" value="Rp_bS6_RimK/Lys_biosynth_LsyX"/>
</dbReference>
<evidence type="ECO:0000256" key="8">
    <source>
        <dbReference type="ARBA" id="ARBA00022842"/>
    </source>
</evidence>
<feature type="domain" description="ATP-grasp" evidence="11">
    <location>
        <begin position="91"/>
        <end position="274"/>
    </location>
</feature>
<gene>
    <name evidence="12" type="ORF">HMPREF1705_03594</name>
</gene>
<dbReference type="PROSITE" id="PS50975">
    <property type="entry name" value="ATP_GRASP"/>
    <property type="match status" value="1"/>
</dbReference>
<dbReference type="GO" id="GO:0046872">
    <property type="term" value="F:metal ion binding"/>
    <property type="evidence" value="ECO:0007669"/>
    <property type="project" value="UniProtKB-KW"/>
</dbReference>
<evidence type="ECO:0000313" key="13">
    <source>
        <dbReference type="Proteomes" id="UP000005273"/>
    </source>
</evidence>
<dbReference type="STRING" id="592015.HMPREF1705_03594"/>
<dbReference type="PANTHER" id="PTHR21621:SF2">
    <property type="entry name" value="COENZYME GAMMA-F420-2:ALPHA-L-GLUTAMATE LIGASE"/>
    <property type="match status" value="1"/>
</dbReference>
<dbReference type="InterPro" id="IPR054562">
    <property type="entry name" value="LysX/ArgX_preATP_grasp"/>
</dbReference>
<dbReference type="PANTHER" id="PTHR21621">
    <property type="entry name" value="RIBOSOMAL PROTEIN S6 MODIFICATION PROTEIN"/>
    <property type="match status" value="1"/>
</dbReference>
<dbReference type="SUPFAM" id="SSF56059">
    <property type="entry name" value="Glutathione synthetase ATP-binding domain-like"/>
    <property type="match status" value="1"/>
</dbReference>
<dbReference type="Pfam" id="PF22626">
    <property type="entry name" value="LysX_preATP_grasp"/>
    <property type="match status" value="1"/>
</dbReference>
<organism evidence="12 13">
    <name type="scientific">Acetomicrobium hydrogeniformans ATCC BAA-1850</name>
    <dbReference type="NCBI Taxonomy" id="592015"/>
    <lineage>
        <taxon>Bacteria</taxon>
        <taxon>Thermotogati</taxon>
        <taxon>Synergistota</taxon>
        <taxon>Synergistia</taxon>
        <taxon>Synergistales</taxon>
        <taxon>Acetomicrobiaceae</taxon>
        <taxon>Acetomicrobium</taxon>
    </lineage>
</organism>
<dbReference type="NCBIfam" id="TIGR00768">
    <property type="entry name" value="rimK_fam"/>
    <property type="match status" value="1"/>
</dbReference>
<dbReference type="InterPro" id="IPR013815">
    <property type="entry name" value="ATP_grasp_subdomain_1"/>
</dbReference>
<dbReference type="Gene3D" id="3.40.50.20">
    <property type="match status" value="1"/>
</dbReference>
<comment type="similarity">
    <text evidence="2">Belongs to the RimK family. LysX subfamily.</text>
</comment>
<dbReference type="NCBIfam" id="TIGR02144">
    <property type="entry name" value="LysX_arch"/>
    <property type="match status" value="1"/>
</dbReference>
<evidence type="ECO:0000256" key="6">
    <source>
        <dbReference type="ARBA" id="ARBA00022741"/>
    </source>
</evidence>
<keyword evidence="5" id="KW-0479">Metal-binding</keyword>
<evidence type="ECO:0000256" key="7">
    <source>
        <dbReference type="ARBA" id="ARBA00022840"/>
    </source>
</evidence>
<evidence type="ECO:0000256" key="3">
    <source>
        <dbReference type="ARBA" id="ARBA00022598"/>
    </source>
</evidence>
<keyword evidence="6 10" id="KW-0547">Nucleotide-binding</keyword>